<dbReference type="Proteomes" id="UP000494330">
    <property type="component" value="Unassembled WGS sequence"/>
</dbReference>
<reference evidence="2 3" key="1">
    <citation type="submission" date="2019-09" db="EMBL/GenBank/DDBJ databases">
        <authorList>
            <person name="Depoorter E."/>
        </authorList>
    </citation>
    <scope>NUCLEOTIDE SEQUENCE [LARGE SCALE GENOMIC DNA]</scope>
    <source>
        <strain evidence="2">LMG 30113</strain>
    </source>
</reference>
<evidence type="ECO:0000313" key="3">
    <source>
        <dbReference type="Proteomes" id="UP000494330"/>
    </source>
</evidence>
<dbReference type="AlphaFoldDB" id="A0A6P2KDD7"/>
<proteinExistence type="predicted"/>
<dbReference type="EMBL" id="CABVQD010000006">
    <property type="protein sequence ID" value="VWB53430.1"/>
    <property type="molecule type" value="Genomic_DNA"/>
</dbReference>
<protein>
    <recommendedName>
        <fullName evidence="4">Lipoprotein</fullName>
    </recommendedName>
</protein>
<sequence length="91" mass="9371">MPLVLSARGSTQIDMACVKKSTARTLGSGSSDDVMLGNAQDGPTGMSGGRNVGYDATAGKGRRFGCTVFIVPGMTPIAYPIGRDRECLSAN</sequence>
<gene>
    <name evidence="2" type="ORF">BPA30113_02323</name>
</gene>
<dbReference type="RefSeq" id="WP_052001394.1">
    <property type="nucleotide sequence ID" value="NZ_CABVQD010000006.1"/>
</dbReference>
<feature type="region of interest" description="Disordered" evidence="1">
    <location>
        <begin position="24"/>
        <end position="50"/>
    </location>
</feature>
<name>A0A6P2KDD7_9BURK</name>
<organism evidence="2 3">
    <name type="scientific">Burkholderia paludis</name>
    <dbReference type="NCBI Taxonomy" id="1506587"/>
    <lineage>
        <taxon>Bacteria</taxon>
        <taxon>Pseudomonadati</taxon>
        <taxon>Pseudomonadota</taxon>
        <taxon>Betaproteobacteria</taxon>
        <taxon>Burkholderiales</taxon>
        <taxon>Burkholderiaceae</taxon>
        <taxon>Burkholderia</taxon>
        <taxon>Burkholderia cepacia complex</taxon>
    </lineage>
</organism>
<accession>A0A6P2KDD7</accession>
<keyword evidence="3" id="KW-1185">Reference proteome</keyword>
<evidence type="ECO:0000313" key="2">
    <source>
        <dbReference type="EMBL" id="VWB53430.1"/>
    </source>
</evidence>
<evidence type="ECO:0000256" key="1">
    <source>
        <dbReference type="SAM" id="MobiDB-lite"/>
    </source>
</evidence>
<evidence type="ECO:0008006" key="4">
    <source>
        <dbReference type="Google" id="ProtNLM"/>
    </source>
</evidence>